<feature type="non-terminal residue" evidence="1">
    <location>
        <position position="1"/>
    </location>
</feature>
<proteinExistence type="predicted"/>
<protein>
    <submittedName>
        <fullName evidence="1">Uncharacterized protein</fullName>
    </submittedName>
</protein>
<gene>
    <name evidence="1" type="ORF">BG006_001558</name>
</gene>
<feature type="non-terminal residue" evidence="1">
    <location>
        <position position="63"/>
    </location>
</feature>
<comment type="caution">
    <text evidence="1">The sequence shown here is derived from an EMBL/GenBank/DDBJ whole genome shotgun (WGS) entry which is preliminary data.</text>
</comment>
<accession>A0A9P5SDP0</accession>
<sequence>AITAQRRLMTAPAPTASFAATRPLCWETRPATSRPPRPGSVGSARCPCALLRPATVTKNTMVF</sequence>
<name>A0A9P5SDP0_9FUNG</name>
<dbReference type="Proteomes" id="UP000696485">
    <property type="component" value="Unassembled WGS sequence"/>
</dbReference>
<keyword evidence="2" id="KW-1185">Reference proteome</keyword>
<dbReference type="AlphaFoldDB" id="A0A9P5SDP0"/>
<reference evidence="1" key="1">
    <citation type="journal article" date="2020" name="Fungal Divers.">
        <title>Resolving the Mortierellaceae phylogeny through synthesis of multi-gene phylogenetics and phylogenomics.</title>
        <authorList>
            <person name="Vandepol N."/>
            <person name="Liber J."/>
            <person name="Desiro A."/>
            <person name="Na H."/>
            <person name="Kennedy M."/>
            <person name="Barry K."/>
            <person name="Grigoriev I.V."/>
            <person name="Miller A.N."/>
            <person name="O'Donnell K."/>
            <person name="Stajich J.E."/>
            <person name="Bonito G."/>
        </authorList>
    </citation>
    <scope>NUCLEOTIDE SEQUENCE</scope>
    <source>
        <strain evidence="1">NVP1</strain>
    </source>
</reference>
<evidence type="ECO:0000313" key="2">
    <source>
        <dbReference type="Proteomes" id="UP000696485"/>
    </source>
</evidence>
<organism evidence="1 2">
    <name type="scientific">Podila minutissima</name>
    <dbReference type="NCBI Taxonomy" id="64525"/>
    <lineage>
        <taxon>Eukaryota</taxon>
        <taxon>Fungi</taxon>
        <taxon>Fungi incertae sedis</taxon>
        <taxon>Mucoromycota</taxon>
        <taxon>Mortierellomycotina</taxon>
        <taxon>Mortierellomycetes</taxon>
        <taxon>Mortierellales</taxon>
        <taxon>Mortierellaceae</taxon>
        <taxon>Podila</taxon>
    </lineage>
</organism>
<dbReference type="EMBL" id="JAAAUY010001309">
    <property type="protein sequence ID" value="KAF9323330.1"/>
    <property type="molecule type" value="Genomic_DNA"/>
</dbReference>
<evidence type="ECO:0000313" key="1">
    <source>
        <dbReference type="EMBL" id="KAF9323330.1"/>
    </source>
</evidence>